<evidence type="ECO:0000313" key="10">
    <source>
        <dbReference type="Proteomes" id="UP000371041"/>
    </source>
</evidence>
<dbReference type="PANTHER" id="PTHR30429">
    <property type="entry name" value="D-METHIONINE-BINDING LIPOPROTEIN METQ"/>
    <property type="match status" value="1"/>
</dbReference>
<dbReference type="Gene3D" id="3.40.190.10">
    <property type="entry name" value="Periplasmic binding protein-like II"/>
    <property type="match status" value="2"/>
</dbReference>
<organism evidence="9 10">
    <name type="scientific">Allosaccharopolyspora coralli</name>
    <dbReference type="NCBI Taxonomy" id="2665642"/>
    <lineage>
        <taxon>Bacteria</taxon>
        <taxon>Bacillati</taxon>
        <taxon>Actinomycetota</taxon>
        <taxon>Actinomycetes</taxon>
        <taxon>Pseudonocardiales</taxon>
        <taxon>Pseudonocardiaceae</taxon>
        <taxon>Allosaccharopolyspora</taxon>
    </lineage>
</organism>
<dbReference type="InterPro" id="IPR004872">
    <property type="entry name" value="Lipoprotein_NlpA"/>
</dbReference>
<sequence length="269" mass="29389">MRFRIAAALLTTAAIGLAGCSTGAQASDPNGPLRVAVSPQPHGEILEFVDEELAERAGLDLEIETFSDYNRPNEALTQGELEANYYQHQPFLDEYRTEKGGEFAWVQPVHLEPLAVYSKEHRSLQDLPQGAKVTLSNDPANRLRGLKLLADNGVLRLKPEVSESARVEEAVAENPKNLELSTLSPDQLPRTVEEADAAIVNGNYALKANLKNPVAIESAEGSPYVNGLVTTPQLKDDPRVVKLAELLRSPEVAEFIRQNYTKETVVPAA</sequence>
<dbReference type="GO" id="GO:0016020">
    <property type="term" value="C:membrane"/>
    <property type="evidence" value="ECO:0007669"/>
    <property type="project" value="UniProtKB-SubCell"/>
</dbReference>
<evidence type="ECO:0000256" key="4">
    <source>
        <dbReference type="ARBA" id="ARBA00023139"/>
    </source>
</evidence>
<accession>A0A5Q3Q4C0</accession>
<comment type="similarity">
    <text evidence="6">Belongs to the nlpA lipoprotein family.</text>
</comment>
<keyword evidence="3" id="KW-0472">Membrane</keyword>
<proteinExistence type="inferred from homology"/>
<evidence type="ECO:0000256" key="6">
    <source>
        <dbReference type="PIRNR" id="PIRNR002854"/>
    </source>
</evidence>
<dbReference type="RefSeq" id="WP_154075289.1">
    <property type="nucleotide sequence ID" value="NZ_CP045929.1"/>
</dbReference>
<keyword evidence="5 6" id="KW-0449">Lipoprotein</keyword>
<keyword evidence="4" id="KW-0564">Palmitate</keyword>
<evidence type="ECO:0000256" key="2">
    <source>
        <dbReference type="ARBA" id="ARBA00022729"/>
    </source>
</evidence>
<dbReference type="PANTHER" id="PTHR30429:SF0">
    <property type="entry name" value="METHIONINE-BINDING LIPOPROTEIN METQ"/>
    <property type="match status" value="1"/>
</dbReference>
<feature type="lipid moiety-binding region" description="S-diacylglycerol cysteine" evidence="7">
    <location>
        <position position="20"/>
    </location>
</feature>
<evidence type="ECO:0000256" key="1">
    <source>
        <dbReference type="ARBA" id="ARBA00004635"/>
    </source>
</evidence>
<protein>
    <recommendedName>
        <fullName evidence="6">Lipoprotein</fullName>
    </recommendedName>
</protein>
<evidence type="ECO:0000256" key="8">
    <source>
        <dbReference type="SAM" id="SignalP"/>
    </source>
</evidence>
<dbReference type="PROSITE" id="PS51257">
    <property type="entry name" value="PROKAR_LIPOPROTEIN"/>
    <property type="match status" value="1"/>
</dbReference>
<reference evidence="10" key="1">
    <citation type="submission" date="2019-11" db="EMBL/GenBank/DDBJ databases">
        <title>The complete genome sequence of Saccharopolyspora sp. E2A.</title>
        <authorList>
            <person name="Zhang G."/>
        </authorList>
    </citation>
    <scope>NUCLEOTIDE SEQUENCE [LARGE SCALE GENOMIC DNA]</scope>
    <source>
        <strain evidence="10">E2A</strain>
    </source>
</reference>
<dbReference type="Proteomes" id="UP000371041">
    <property type="component" value="Chromosome"/>
</dbReference>
<gene>
    <name evidence="9" type="ORF">GIY23_03130</name>
</gene>
<dbReference type="SUPFAM" id="SSF53850">
    <property type="entry name" value="Periplasmic binding protein-like II"/>
    <property type="match status" value="1"/>
</dbReference>
<keyword evidence="10" id="KW-1185">Reference proteome</keyword>
<evidence type="ECO:0000256" key="7">
    <source>
        <dbReference type="PIRSR" id="PIRSR002854-1"/>
    </source>
</evidence>
<dbReference type="AlphaFoldDB" id="A0A5Q3Q4C0"/>
<dbReference type="EMBL" id="CP045929">
    <property type="protein sequence ID" value="QGK68680.1"/>
    <property type="molecule type" value="Genomic_DNA"/>
</dbReference>
<feature type="signal peptide" evidence="8">
    <location>
        <begin position="1"/>
        <end position="26"/>
    </location>
</feature>
<evidence type="ECO:0000256" key="3">
    <source>
        <dbReference type="ARBA" id="ARBA00023136"/>
    </source>
</evidence>
<comment type="subcellular location">
    <subcellularLocation>
        <location evidence="1">Membrane</location>
        <topology evidence="1">Lipid-anchor</topology>
    </subcellularLocation>
</comment>
<evidence type="ECO:0000313" key="9">
    <source>
        <dbReference type="EMBL" id="QGK68680.1"/>
    </source>
</evidence>
<keyword evidence="2 8" id="KW-0732">Signal</keyword>
<dbReference type="PIRSF" id="PIRSF002854">
    <property type="entry name" value="MetQ"/>
    <property type="match status" value="1"/>
</dbReference>
<dbReference type="Pfam" id="PF03180">
    <property type="entry name" value="Lipoprotein_9"/>
    <property type="match status" value="1"/>
</dbReference>
<feature type="chain" id="PRO_5024436146" description="Lipoprotein" evidence="8">
    <location>
        <begin position="27"/>
        <end position="269"/>
    </location>
</feature>
<evidence type="ECO:0000256" key="5">
    <source>
        <dbReference type="ARBA" id="ARBA00023288"/>
    </source>
</evidence>
<dbReference type="KEGG" id="sace:GIY23_03130"/>
<name>A0A5Q3Q4C0_9PSEU</name>